<sequence>MAQRQFRLPDLGEGLTDADIVRWLVQVGDSVTVNQPLVEVETAKAVVEIPSPFAGILVEIHGEAGSTLAVGAPLLTVRTADSGQPEPVDAAPEPAAAASGSTGGAAGGGRLPASRDGGAGERMPVLVGYGPRQGQQRRRSPRRQAAPGPARAGGPPRVDDAVLTTPPALATPTTPAAPTTPGVPAALATPAALAKPSVLAKPPVRKLARDLGVDLAGIAGTGPDGTISRDDVQAAVRTTAQGAPTATPASPTAPNAPTAPGLPTAPDWRTVSDLPAGPKAAPPGHRRIGAVPADAAFSPATGAWHVPVVGVRRSMAQAMVASVTAAPHVTEFLSVDVTATMAARERVAALPEFDGIKVTPLLFVAKALLVAVRRHPMINSRWVEDGGAGRAEIQVPDRVNLGIAVAGPRGLVVPNIPDAGRLDLVGLARALAGLTGSARADRLDPADLRGGTITITNVGVLGVDVGTPILNPPEAAILALGSIRPTPWVHDGQLTVRTVVQLALSFDHRIVDGELGAAVLSDVGAVLTDPTLALAWS</sequence>
<dbReference type="Gene3D" id="4.10.320.10">
    <property type="entry name" value="E3-binding domain"/>
    <property type="match status" value="1"/>
</dbReference>
<feature type="compositionally biased region" description="Low complexity" evidence="7">
    <location>
        <begin position="90"/>
        <end position="100"/>
    </location>
</feature>
<evidence type="ECO:0000256" key="3">
    <source>
        <dbReference type="ARBA" id="ARBA00022679"/>
    </source>
</evidence>
<dbReference type="InterPro" id="IPR036625">
    <property type="entry name" value="E3-bd_dom_sf"/>
</dbReference>
<keyword evidence="11" id="KW-1185">Reference proteome</keyword>
<dbReference type="Gene3D" id="3.30.559.10">
    <property type="entry name" value="Chloramphenicol acetyltransferase-like domain"/>
    <property type="match status" value="1"/>
</dbReference>
<evidence type="ECO:0000313" key="11">
    <source>
        <dbReference type="Proteomes" id="UP000000657"/>
    </source>
</evidence>
<dbReference type="PANTHER" id="PTHR43178:SF5">
    <property type="entry name" value="LIPOAMIDE ACYLTRANSFERASE COMPONENT OF BRANCHED-CHAIN ALPHA-KETO ACID DEHYDROGENASE COMPLEX, MITOCHONDRIAL"/>
    <property type="match status" value="1"/>
</dbReference>
<evidence type="ECO:0000256" key="7">
    <source>
        <dbReference type="SAM" id="MobiDB-lite"/>
    </source>
</evidence>
<dbReference type="InterPro" id="IPR001078">
    <property type="entry name" value="2-oxoacid_DH_actylTfrase"/>
</dbReference>
<feature type="domain" description="Lipoyl-binding" evidence="8">
    <location>
        <begin position="3"/>
        <end position="78"/>
    </location>
</feature>
<dbReference type="PROSITE" id="PS00189">
    <property type="entry name" value="LIPOYL"/>
    <property type="match status" value="1"/>
</dbReference>
<dbReference type="EMBL" id="CT573213">
    <property type="protein sequence ID" value="CAJ58751.1"/>
    <property type="molecule type" value="Genomic_DNA"/>
</dbReference>
<keyword evidence="3 6" id="KW-0808">Transferase</keyword>
<protein>
    <recommendedName>
        <fullName evidence="6">Dihydrolipoamide acetyltransferase component of pyruvate dehydrogenase complex</fullName>
        <ecNumber evidence="6">2.3.1.-</ecNumber>
    </recommendedName>
</protein>
<dbReference type="InterPro" id="IPR011053">
    <property type="entry name" value="Single_hybrid_motif"/>
</dbReference>
<dbReference type="InterPro" id="IPR004167">
    <property type="entry name" value="PSBD"/>
</dbReference>
<feature type="compositionally biased region" description="Low complexity" evidence="7">
    <location>
        <begin position="240"/>
        <end position="266"/>
    </location>
</feature>
<dbReference type="InterPro" id="IPR023213">
    <property type="entry name" value="CAT-like_dom_sf"/>
</dbReference>
<evidence type="ECO:0000313" key="10">
    <source>
        <dbReference type="EMBL" id="CAJ58751.1"/>
    </source>
</evidence>
<dbReference type="Proteomes" id="UP000000657">
    <property type="component" value="Chromosome"/>
</dbReference>
<dbReference type="PANTHER" id="PTHR43178">
    <property type="entry name" value="DIHYDROLIPOAMIDE ACETYLTRANSFERASE COMPONENT OF PYRUVATE DEHYDROGENASE COMPLEX"/>
    <property type="match status" value="1"/>
</dbReference>
<evidence type="ECO:0000259" key="8">
    <source>
        <dbReference type="PROSITE" id="PS50968"/>
    </source>
</evidence>
<accession>Q0RUI8</accession>
<dbReference type="SUPFAM" id="SSF51230">
    <property type="entry name" value="Single hybrid motif"/>
    <property type="match status" value="1"/>
</dbReference>
<feature type="compositionally biased region" description="Gly residues" evidence="7">
    <location>
        <begin position="101"/>
        <end position="110"/>
    </location>
</feature>
<comment type="similarity">
    <text evidence="2 6">Belongs to the 2-oxoacid dehydrogenase family.</text>
</comment>
<dbReference type="Pfam" id="PF00198">
    <property type="entry name" value="2-oxoacid_dh"/>
    <property type="match status" value="1"/>
</dbReference>
<dbReference type="eggNOG" id="COG0508">
    <property type="taxonomic scope" value="Bacteria"/>
</dbReference>
<dbReference type="SUPFAM" id="SSF47005">
    <property type="entry name" value="Peripheral subunit-binding domain of 2-oxo acid dehydrogenase complex"/>
    <property type="match status" value="1"/>
</dbReference>
<evidence type="ECO:0000256" key="1">
    <source>
        <dbReference type="ARBA" id="ARBA00001938"/>
    </source>
</evidence>
<evidence type="ECO:0000259" key="9">
    <source>
        <dbReference type="PROSITE" id="PS51826"/>
    </source>
</evidence>
<evidence type="ECO:0000256" key="2">
    <source>
        <dbReference type="ARBA" id="ARBA00007317"/>
    </source>
</evidence>
<feature type="region of interest" description="Disordered" evidence="7">
    <location>
        <begin position="240"/>
        <end position="286"/>
    </location>
</feature>
<dbReference type="EC" id="2.3.1.-" evidence="6"/>
<dbReference type="PROSITE" id="PS50968">
    <property type="entry name" value="BIOTINYL_LIPOYL"/>
    <property type="match status" value="1"/>
</dbReference>
<proteinExistence type="inferred from homology"/>
<dbReference type="Pfam" id="PF00364">
    <property type="entry name" value="Biotin_lipoyl"/>
    <property type="match status" value="1"/>
</dbReference>
<dbReference type="InterPro" id="IPR000089">
    <property type="entry name" value="Biotin_lipoyl"/>
</dbReference>
<dbReference type="AlphaFoldDB" id="Q0RUI8"/>
<dbReference type="GO" id="GO:0031405">
    <property type="term" value="F:lipoic acid binding"/>
    <property type="evidence" value="ECO:0007669"/>
    <property type="project" value="TreeGrafter"/>
</dbReference>
<dbReference type="FunFam" id="3.30.559.10:FF:000007">
    <property type="entry name" value="Dihydrolipoamide acetyltransferase component of pyruvate dehydrogenase complex"/>
    <property type="match status" value="1"/>
</dbReference>
<organism evidence="10 11">
    <name type="scientific">Frankia alni (strain DSM 45986 / CECT 9034 / ACN14a)</name>
    <dbReference type="NCBI Taxonomy" id="326424"/>
    <lineage>
        <taxon>Bacteria</taxon>
        <taxon>Bacillati</taxon>
        <taxon>Actinomycetota</taxon>
        <taxon>Actinomycetes</taxon>
        <taxon>Frankiales</taxon>
        <taxon>Frankiaceae</taxon>
        <taxon>Frankia</taxon>
    </lineage>
</organism>
<feature type="domain" description="Peripheral subunit-binding (PSBD)" evidence="9">
    <location>
        <begin position="199"/>
        <end position="236"/>
    </location>
</feature>
<dbReference type="InterPro" id="IPR050743">
    <property type="entry name" value="2-oxoacid_DH_E2_comp"/>
</dbReference>
<dbReference type="OrthoDB" id="9805770at2"/>
<dbReference type="SUPFAM" id="SSF52777">
    <property type="entry name" value="CoA-dependent acyltransferases"/>
    <property type="match status" value="1"/>
</dbReference>
<dbReference type="PROSITE" id="PS51826">
    <property type="entry name" value="PSBD"/>
    <property type="match status" value="1"/>
</dbReference>
<dbReference type="HOGENOM" id="CLU_016733_10_0_11"/>
<evidence type="ECO:0000256" key="4">
    <source>
        <dbReference type="ARBA" id="ARBA00022823"/>
    </source>
</evidence>
<dbReference type="STRING" id="326424.FRAAL0069"/>
<evidence type="ECO:0000256" key="5">
    <source>
        <dbReference type="ARBA" id="ARBA00023315"/>
    </source>
</evidence>
<reference evidence="10 11" key="1">
    <citation type="journal article" date="2007" name="Genome Res.">
        <title>Genome characteristics of facultatively symbiotic Frankia sp. strains reflect host range and host plant biogeography.</title>
        <authorList>
            <person name="Normand P."/>
            <person name="Lapierre P."/>
            <person name="Tisa L.S."/>
            <person name="Gogarten J.P."/>
            <person name="Alloisio N."/>
            <person name="Bagnarol E."/>
            <person name="Bassi C.A."/>
            <person name="Berry A.M."/>
            <person name="Bickhart D.M."/>
            <person name="Choisne N."/>
            <person name="Couloux A."/>
            <person name="Cournoyer B."/>
            <person name="Cruveiller S."/>
            <person name="Daubin V."/>
            <person name="Demange N."/>
            <person name="Francino M.P."/>
            <person name="Goltsman E."/>
            <person name="Huang Y."/>
            <person name="Kopp O.R."/>
            <person name="Labarre L."/>
            <person name="Lapidus A."/>
            <person name="Lavire C."/>
            <person name="Marechal J."/>
            <person name="Martinez M."/>
            <person name="Mastronunzio J.E."/>
            <person name="Mullin B.C."/>
            <person name="Niemann J."/>
            <person name="Pujic P."/>
            <person name="Rawnsley T."/>
            <person name="Rouy Z."/>
            <person name="Schenowitz C."/>
            <person name="Sellstedt A."/>
            <person name="Tavares F."/>
            <person name="Tomkins J.P."/>
            <person name="Vallenet D."/>
            <person name="Valverde C."/>
            <person name="Wall L.G."/>
            <person name="Wang Y."/>
            <person name="Medigue C."/>
            <person name="Benson D.R."/>
        </authorList>
    </citation>
    <scope>NUCLEOTIDE SEQUENCE [LARGE SCALE GENOMIC DNA]</scope>
    <source>
        <strain evidence="11">DSM 45986 / CECT 9034 / ACN14a</strain>
    </source>
</reference>
<dbReference type="CDD" id="cd06849">
    <property type="entry name" value="lipoyl_domain"/>
    <property type="match status" value="1"/>
</dbReference>
<dbReference type="GO" id="GO:0005737">
    <property type="term" value="C:cytoplasm"/>
    <property type="evidence" value="ECO:0007669"/>
    <property type="project" value="TreeGrafter"/>
</dbReference>
<gene>
    <name evidence="10" type="primary">aceF</name>
    <name evidence="10" type="ordered locus">FRAAL0069</name>
</gene>
<dbReference type="Pfam" id="PF02817">
    <property type="entry name" value="E3_binding"/>
    <property type="match status" value="1"/>
</dbReference>
<dbReference type="GO" id="GO:0016407">
    <property type="term" value="F:acetyltransferase activity"/>
    <property type="evidence" value="ECO:0007669"/>
    <property type="project" value="TreeGrafter"/>
</dbReference>
<dbReference type="KEGG" id="fal:FRAAL0069"/>
<feature type="compositionally biased region" description="Low complexity" evidence="7">
    <location>
        <begin position="143"/>
        <end position="183"/>
    </location>
</feature>
<feature type="region of interest" description="Disordered" evidence="7">
    <location>
        <begin position="80"/>
        <end position="183"/>
    </location>
</feature>
<dbReference type="RefSeq" id="WP_011601337.1">
    <property type="nucleotide sequence ID" value="NC_008278.1"/>
</dbReference>
<comment type="cofactor">
    <cofactor evidence="1 6">
        <name>(R)-lipoate</name>
        <dbReference type="ChEBI" id="CHEBI:83088"/>
    </cofactor>
</comment>
<dbReference type="InterPro" id="IPR003016">
    <property type="entry name" value="2-oxoA_DH_lipoyl-BS"/>
</dbReference>
<name>Q0RUI8_FRAAA</name>
<keyword evidence="5 6" id="KW-0012">Acyltransferase</keyword>
<keyword evidence="4 6" id="KW-0450">Lipoyl</keyword>
<evidence type="ECO:0000256" key="6">
    <source>
        <dbReference type="RuleBase" id="RU003423"/>
    </source>
</evidence>
<dbReference type="Gene3D" id="2.40.50.100">
    <property type="match status" value="1"/>
</dbReference>